<evidence type="ECO:0000313" key="2">
    <source>
        <dbReference type="Proteomes" id="UP001501777"/>
    </source>
</evidence>
<protein>
    <submittedName>
        <fullName evidence="1">Uncharacterized protein</fullName>
    </submittedName>
</protein>
<proteinExistence type="predicted"/>
<evidence type="ECO:0000313" key="1">
    <source>
        <dbReference type="EMBL" id="GAA2490302.1"/>
    </source>
</evidence>
<dbReference type="Proteomes" id="UP001501777">
    <property type="component" value="Unassembled WGS sequence"/>
</dbReference>
<dbReference type="RefSeq" id="WP_344400872.1">
    <property type="nucleotide sequence ID" value="NZ_BAAASG010000007.1"/>
</dbReference>
<keyword evidence="2" id="KW-1185">Reference proteome</keyword>
<dbReference type="EMBL" id="BAAASG010000007">
    <property type="protein sequence ID" value="GAA2490302.1"/>
    <property type="molecule type" value="Genomic_DNA"/>
</dbReference>
<gene>
    <name evidence="1" type="ORF">GCM10010276_31750</name>
</gene>
<accession>A0ABN3LWK7</accession>
<name>A0ABN3LWK7_STRLO</name>
<reference evidence="1 2" key="1">
    <citation type="journal article" date="2019" name="Int. J. Syst. Evol. Microbiol.">
        <title>The Global Catalogue of Microorganisms (GCM) 10K type strain sequencing project: providing services to taxonomists for standard genome sequencing and annotation.</title>
        <authorList>
            <consortium name="The Broad Institute Genomics Platform"/>
            <consortium name="The Broad Institute Genome Sequencing Center for Infectious Disease"/>
            <person name="Wu L."/>
            <person name="Ma J."/>
        </authorList>
    </citation>
    <scope>NUCLEOTIDE SEQUENCE [LARGE SCALE GENOMIC DNA]</scope>
    <source>
        <strain evidence="1 2">JCM 4395</strain>
    </source>
</reference>
<sequence>MDAPATPARGTSVAGWSAYRDEVVLSWLDGIVMVPPYGAEQCEPLMSRIHERG</sequence>
<organism evidence="1 2">
    <name type="scientific">Streptomyces longisporus</name>
    <dbReference type="NCBI Taxonomy" id="1948"/>
    <lineage>
        <taxon>Bacteria</taxon>
        <taxon>Bacillati</taxon>
        <taxon>Actinomycetota</taxon>
        <taxon>Actinomycetes</taxon>
        <taxon>Kitasatosporales</taxon>
        <taxon>Streptomycetaceae</taxon>
        <taxon>Streptomyces</taxon>
    </lineage>
</organism>
<comment type="caution">
    <text evidence="1">The sequence shown here is derived from an EMBL/GenBank/DDBJ whole genome shotgun (WGS) entry which is preliminary data.</text>
</comment>